<sequence length="79" mass="8942">MRFKSIVNRLGVIFSDLNLNSDIPVRVQPKVGEWGPQRVPTTKQKKRVRFTVTGIFSAVVVALFLLGNYFYKILMGITA</sequence>
<evidence type="ECO:0000256" key="1">
    <source>
        <dbReference type="SAM" id="Phobius"/>
    </source>
</evidence>
<protein>
    <submittedName>
        <fullName evidence="2">Uncharacterized protein</fullName>
    </submittedName>
</protein>
<organism evidence="2">
    <name type="scientific">bioreactor metagenome</name>
    <dbReference type="NCBI Taxonomy" id="1076179"/>
    <lineage>
        <taxon>unclassified sequences</taxon>
        <taxon>metagenomes</taxon>
        <taxon>ecological metagenomes</taxon>
    </lineage>
</organism>
<gene>
    <name evidence="2" type="ORF">SDC9_95985</name>
</gene>
<proteinExistence type="predicted"/>
<dbReference type="AlphaFoldDB" id="A0A645A858"/>
<feature type="transmembrane region" description="Helical" evidence="1">
    <location>
        <begin position="48"/>
        <end position="71"/>
    </location>
</feature>
<accession>A0A645A858</accession>
<name>A0A645A858_9ZZZZ</name>
<comment type="caution">
    <text evidence="2">The sequence shown here is derived from an EMBL/GenBank/DDBJ whole genome shotgun (WGS) entry which is preliminary data.</text>
</comment>
<keyword evidence="1" id="KW-1133">Transmembrane helix</keyword>
<keyword evidence="1" id="KW-0472">Membrane</keyword>
<evidence type="ECO:0000313" key="2">
    <source>
        <dbReference type="EMBL" id="MPM49257.1"/>
    </source>
</evidence>
<dbReference type="EMBL" id="VSSQ01012445">
    <property type="protein sequence ID" value="MPM49257.1"/>
    <property type="molecule type" value="Genomic_DNA"/>
</dbReference>
<reference evidence="2" key="1">
    <citation type="submission" date="2019-08" db="EMBL/GenBank/DDBJ databases">
        <authorList>
            <person name="Kucharzyk K."/>
            <person name="Murdoch R.W."/>
            <person name="Higgins S."/>
            <person name="Loffler F."/>
        </authorList>
    </citation>
    <scope>NUCLEOTIDE SEQUENCE</scope>
</reference>
<keyword evidence="1" id="KW-0812">Transmembrane</keyword>